<evidence type="ECO:0000313" key="2">
    <source>
        <dbReference type="EMBL" id="UTI65345.1"/>
    </source>
</evidence>
<keyword evidence="1" id="KW-1133">Transmembrane helix</keyword>
<keyword evidence="1" id="KW-0472">Membrane</keyword>
<evidence type="ECO:0000256" key="1">
    <source>
        <dbReference type="SAM" id="Phobius"/>
    </source>
</evidence>
<protein>
    <submittedName>
        <fullName evidence="2">Uncharacterized protein</fullName>
    </submittedName>
</protein>
<accession>A0ABY5DTI9</accession>
<proteinExistence type="predicted"/>
<keyword evidence="1" id="KW-0812">Transmembrane</keyword>
<sequence>MVNLRHVRAAYGTVLVLAPDTVLRRVVGIRDPDRRLHAATLVLGGRQLAEGVLPRRARRLLVVIDAIHVHTMVGLALIDARRRRATLASAGVAAGFGVATLANTRTGATS</sequence>
<gene>
    <name evidence="2" type="ORF">NBH00_03825</name>
</gene>
<organism evidence="2 3">
    <name type="scientific">Paraconexibacter antarcticus</name>
    <dbReference type="NCBI Taxonomy" id="2949664"/>
    <lineage>
        <taxon>Bacteria</taxon>
        <taxon>Bacillati</taxon>
        <taxon>Actinomycetota</taxon>
        <taxon>Thermoleophilia</taxon>
        <taxon>Solirubrobacterales</taxon>
        <taxon>Paraconexibacteraceae</taxon>
        <taxon>Paraconexibacter</taxon>
    </lineage>
</organism>
<name>A0ABY5DTI9_9ACTN</name>
<reference evidence="2 3" key="1">
    <citation type="submission" date="2022-06" db="EMBL/GenBank/DDBJ databases">
        <title>Paraconexibacter antarcticus.</title>
        <authorList>
            <person name="Kim C.S."/>
        </authorList>
    </citation>
    <scope>NUCLEOTIDE SEQUENCE [LARGE SCALE GENOMIC DNA]</scope>
    <source>
        <strain evidence="2 3">02-257</strain>
    </source>
</reference>
<feature type="transmembrane region" description="Helical" evidence="1">
    <location>
        <begin position="85"/>
        <end position="102"/>
    </location>
</feature>
<dbReference type="RefSeq" id="WP_254572026.1">
    <property type="nucleotide sequence ID" value="NZ_CP098502.1"/>
</dbReference>
<evidence type="ECO:0000313" key="3">
    <source>
        <dbReference type="Proteomes" id="UP001056035"/>
    </source>
</evidence>
<dbReference type="EMBL" id="CP098502">
    <property type="protein sequence ID" value="UTI65345.1"/>
    <property type="molecule type" value="Genomic_DNA"/>
</dbReference>
<dbReference type="Proteomes" id="UP001056035">
    <property type="component" value="Chromosome"/>
</dbReference>
<keyword evidence="3" id="KW-1185">Reference proteome</keyword>